<gene>
    <name evidence="2" type="ORF">PIIN_09779</name>
</gene>
<evidence type="ECO:0000313" key="2">
    <source>
        <dbReference type="EMBL" id="CCA75791.1"/>
    </source>
</evidence>
<accession>G4TWU8</accession>
<evidence type="ECO:0000256" key="1">
    <source>
        <dbReference type="SAM" id="MobiDB-lite"/>
    </source>
</evidence>
<sequence>MQSASNPSYNAPPVDLLYDPGFRATTAATDELNFLPWGPEIGVLGHSSSAQSPLYRSLQGEKTFRSPESHIFSFSTVDSFPREASTAGSLGLFIDPAGSTDNDHLDLAAGLDQPRPPVISDIVDVSSIPSGLSWPAGTTSVGEDTAPRFSESVPLPDTQQHTLPLDGVEAVFWDKEHDNLEGPPSAAAPTLWNFSPRISNQRIYIEPSSNEQFTGLLMSPHSQRSQSISYLDYEREIWKTQKATRPIEKQPGRPLLLRNYRLKGPVNWAEVEALTGYTHKPSNRFAPYTTGPKAPPTKKKESWFTNKPAKGMLENLNKFEDHWERIKGKSKHGTKDKVQKLFRSHFPEFDGSVSTMDRARRAAKDLPEKEYGLYMTKNANKPFGEVINLVESLKRSSKPTPMNHASPESPRPRRFNP</sequence>
<dbReference type="HOGENOM" id="CLU_659079_0_0_1"/>
<keyword evidence="3" id="KW-1185">Reference proteome</keyword>
<reference evidence="2 3" key="1">
    <citation type="journal article" date="2011" name="PLoS Pathog.">
        <title>Endophytic Life Strategies Decoded by Genome and Transcriptome Analyses of the Mutualistic Root Symbiont Piriformospora indica.</title>
        <authorList>
            <person name="Zuccaro A."/>
            <person name="Lahrmann U."/>
            <person name="Guldener U."/>
            <person name="Langen G."/>
            <person name="Pfiffi S."/>
            <person name="Biedenkopf D."/>
            <person name="Wong P."/>
            <person name="Samans B."/>
            <person name="Grimm C."/>
            <person name="Basiewicz M."/>
            <person name="Murat C."/>
            <person name="Martin F."/>
            <person name="Kogel K.H."/>
        </authorList>
    </citation>
    <scope>NUCLEOTIDE SEQUENCE [LARGE SCALE GENOMIC DNA]</scope>
    <source>
        <strain evidence="2 3">DSM 11827</strain>
    </source>
</reference>
<dbReference type="InParanoid" id="G4TWU8"/>
<dbReference type="EMBL" id="CAFZ01000522">
    <property type="protein sequence ID" value="CCA75791.1"/>
    <property type="molecule type" value="Genomic_DNA"/>
</dbReference>
<name>G4TWU8_SERID</name>
<proteinExistence type="predicted"/>
<organism evidence="2 3">
    <name type="scientific">Serendipita indica (strain DSM 11827)</name>
    <name type="common">Root endophyte fungus</name>
    <name type="synonym">Piriformospora indica</name>
    <dbReference type="NCBI Taxonomy" id="1109443"/>
    <lineage>
        <taxon>Eukaryota</taxon>
        <taxon>Fungi</taxon>
        <taxon>Dikarya</taxon>
        <taxon>Basidiomycota</taxon>
        <taxon>Agaricomycotina</taxon>
        <taxon>Agaricomycetes</taxon>
        <taxon>Sebacinales</taxon>
        <taxon>Serendipitaceae</taxon>
        <taxon>Serendipita</taxon>
    </lineage>
</organism>
<comment type="caution">
    <text evidence="2">The sequence shown here is derived from an EMBL/GenBank/DDBJ whole genome shotgun (WGS) entry which is preliminary data.</text>
</comment>
<protein>
    <submittedName>
        <fullName evidence="2">Uncharacterized protein</fullName>
    </submittedName>
</protein>
<dbReference type="Proteomes" id="UP000007148">
    <property type="component" value="Unassembled WGS sequence"/>
</dbReference>
<dbReference type="AlphaFoldDB" id="G4TWU8"/>
<evidence type="ECO:0000313" key="3">
    <source>
        <dbReference type="Proteomes" id="UP000007148"/>
    </source>
</evidence>
<feature type="region of interest" description="Disordered" evidence="1">
    <location>
        <begin position="392"/>
        <end position="417"/>
    </location>
</feature>
<feature type="region of interest" description="Disordered" evidence="1">
    <location>
        <begin position="284"/>
        <end position="303"/>
    </location>
</feature>